<feature type="transmembrane region" description="Helical" evidence="6">
    <location>
        <begin position="89"/>
        <end position="110"/>
    </location>
</feature>
<feature type="compositionally biased region" description="Low complexity" evidence="7">
    <location>
        <begin position="247"/>
        <end position="264"/>
    </location>
</feature>
<feature type="region of interest" description="Disordered" evidence="7">
    <location>
        <begin position="235"/>
        <end position="264"/>
    </location>
</feature>
<evidence type="ECO:0000256" key="1">
    <source>
        <dbReference type="ARBA" id="ARBA00004141"/>
    </source>
</evidence>
<accession>D8LM79</accession>
<feature type="transmembrane region" description="Helical" evidence="6">
    <location>
        <begin position="116"/>
        <end position="137"/>
    </location>
</feature>
<dbReference type="OrthoDB" id="1277691at2759"/>
<dbReference type="EMBL" id="FN648589">
    <property type="protein sequence ID" value="CBN79712.1"/>
    <property type="molecule type" value="Genomic_DNA"/>
</dbReference>
<feature type="transmembrane region" description="Helical" evidence="6">
    <location>
        <begin position="59"/>
        <end position="77"/>
    </location>
</feature>
<keyword evidence="5 6" id="KW-0472">Membrane</keyword>
<feature type="transmembrane region" description="Helical" evidence="6">
    <location>
        <begin position="144"/>
        <end position="165"/>
    </location>
</feature>
<dbReference type="InterPro" id="IPR006214">
    <property type="entry name" value="Bax_inhibitor_1-related"/>
</dbReference>
<evidence type="ECO:0000256" key="3">
    <source>
        <dbReference type="ARBA" id="ARBA00022692"/>
    </source>
</evidence>
<evidence type="ECO:0000313" key="8">
    <source>
        <dbReference type="EMBL" id="CBN79712.1"/>
    </source>
</evidence>
<dbReference type="EMBL" id="FN649727">
    <property type="protein sequence ID" value="CBN79712.1"/>
    <property type="molecule type" value="Genomic_DNA"/>
</dbReference>
<comment type="subcellular location">
    <subcellularLocation>
        <location evidence="1">Membrane</location>
        <topology evidence="1">Multi-pass membrane protein</topology>
    </subcellularLocation>
</comment>
<name>D8LM79_ECTSI</name>
<organism evidence="8 9">
    <name type="scientific">Ectocarpus siliculosus</name>
    <name type="common">Brown alga</name>
    <name type="synonym">Conferva siliculosa</name>
    <dbReference type="NCBI Taxonomy" id="2880"/>
    <lineage>
        <taxon>Eukaryota</taxon>
        <taxon>Sar</taxon>
        <taxon>Stramenopiles</taxon>
        <taxon>Ochrophyta</taxon>
        <taxon>PX clade</taxon>
        <taxon>Phaeophyceae</taxon>
        <taxon>Ectocarpales</taxon>
        <taxon>Ectocarpaceae</taxon>
        <taxon>Ectocarpus</taxon>
    </lineage>
</organism>
<dbReference type="AlphaFoldDB" id="D8LM79"/>
<feature type="transmembrane region" description="Helical" evidence="6">
    <location>
        <begin position="34"/>
        <end position="53"/>
    </location>
</feature>
<sequence>MASSPLGNMFGREINVSALLKANDITLDVQRHLANVYAALAATVLACAFGAAADLWLHVGGLLTVVAGLGAMMWLAADQDKNNYPKRVGILLLFGLLKGLSLGPLIDMVLHVDPSILVTSLLATTTVFVCFAGTALFAKRRSYLYLGGLLSSVLSVLMVASLLNLFMRLEFLMSIQLYGGLAVFCGYVIFDTQLVVEKATLGDRDFAWHAAELFIDFVGIFVRICIILMRNKDKEGDRSSSRRNSRRSSSYYGSGSRTGRTTRR</sequence>
<dbReference type="PANTHER" id="PTHR23291">
    <property type="entry name" value="BAX INHIBITOR-RELATED"/>
    <property type="match status" value="1"/>
</dbReference>
<keyword evidence="9" id="KW-1185">Reference proteome</keyword>
<dbReference type="FunCoup" id="D8LM79">
    <property type="interactions" value="21"/>
</dbReference>
<keyword evidence="4 6" id="KW-1133">Transmembrane helix</keyword>
<evidence type="ECO:0000256" key="6">
    <source>
        <dbReference type="RuleBase" id="RU004379"/>
    </source>
</evidence>
<evidence type="ECO:0000313" key="9">
    <source>
        <dbReference type="Proteomes" id="UP000002630"/>
    </source>
</evidence>
<protein>
    <submittedName>
        <fullName evidence="8">BAX inhibitor</fullName>
    </submittedName>
</protein>
<dbReference type="PANTHER" id="PTHR23291:SF32">
    <property type="entry name" value="BAX INHIBITOR 1"/>
    <property type="match status" value="1"/>
</dbReference>
<keyword evidence="3 6" id="KW-0812">Transmembrane</keyword>
<dbReference type="OMA" id="SRDFIMH"/>
<reference evidence="8 9" key="1">
    <citation type="journal article" date="2010" name="Nature">
        <title>The Ectocarpus genome and the independent evolution of multicellularity in brown algae.</title>
        <authorList>
            <person name="Cock J.M."/>
            <person name="Sterck L."/>
            <person name="Rouze P."/>
            <person name="Scornet D."/>
            <person name="Allen A.E."/>
            <person name="Amoutzias G."/>
            <person name="Anthouard V."/>
            <person name="Artiguenave F."/>
            <person name="Aury J.M."/>
            <person name="Badger J.H."/>
            <person name="Beszteri B."/>
            <person name="Billiau K."/>
            <person name="Bonnet E."/>
            <person name="Bothwell J.H."/>
            <person name="Bowler C."/>
            <person name="Boyen C."/>
            <person name="Brownlee C."/>
            <person name="Carrano C.J."/>
            <person name="Charrier B."/>
            <person name="Cho G.Y."/>
            <person name="Coelho S.M."/>
            <person name="Collen J."/>
            <person name="Corre E."/>
            <person name="Da Silva C."/>
            <person name="Delage L."/>
            <person name="Delaroque N."/>
            <person name="Dittami S.M."/>
            <person name="Doulbeau S."/>
            <person name="Elias M."/>
            <person name="Farnham G."/>
            <person name="Gachon C.M."/>
            <person name="Gschloessl B."/>
            <person name="Heesch S."/>
            <person name="Jabbari K."/>
            <person name="Jubin C."/>
            <person name="Kawai H."/>
            <person name="Kimura K."/>
            <person name="Kloareg B."/>
            <person name="Kupper F.C."/>
            <person name="Lang D."/>
            <person name="Le Bail A."/>
            <person name="Leblanc C."/>
            <person name="Lerouge P."/>
            <person name="Lohr M."/>
            <person name="Lopez P.J."/>
            <person name="Martens C."/>
            <person name="Maumus F."/>
            <person name="Michel G."/>
            <person name="Miranda-Saavedra D."/>
            <person name="Morales J."/>
            <person name="Moreau H."/>
            <person name="Motomura T."/>
            <person name="Nagasato C."/>
            <person name="Napoli C.A."/>
            <person name="Nelson D.R."/>
            <person name="Nyvall-Collen P."/>
            <person name="Peters A.F."/>
            <person name="Pommier C."/>
            <person name="Potin P."/>
            <person name="Poulain J."/>
            <person name="Quesneville H."/>
            <person name="Read B."/>
            <person name="Rensing S.A."/>
            <person name="Ritter A."/>
            <person name="Rousvoal S."/>
            <person name="Samanta M."/>
            <person name="Samson G."/>
            <person name="Schroeder D.C."/>
            <person name="Segurens B."/>
            <person name="Strittmatter M."/>
            <person name="Tonon T."/>
            <person name="Tregear J.W."/>
            <person name="Valentin K."/>
            <person name="von Dassow P."/>
            <person name="Yamagishi T."/>
            <person name="Van de Peer Y."/>
            <person name="Wincker P."/>
        </authorList>
    </citation>
    <scope>NUCLEOTIDE SEQUENCE [LARGE SCALE GENOMIC DNA]</scope>
    <source>
        <strain evidence="9">Ec32 / CCAP1310/4</strain>
    </source>
</reference>
<evidence type="ECO:0000256" key="7">
    <source>
        <dbReference type="SAM" id="MobiDB-lite"/>
    </source>
</evidence>
<dbReference type="STRING" id="2880.D8LM79"/>
<dbReference type="Proteomes" id="UP000002630">
    <property type="component" value="Linkage Group LG02"/>
</dbReference>
<feature type="transmembrane region" description="Helical" evidence="6">
    <location>
        <begin position="171"/>
        <end position="190"/>
    </location>
</feature>
<evidence type="ECO:0000256" key="2">
    <source>
        <dbReference type="ARBA" id="ARBA00010350"/>
    </source>
</evidence>
<evidence type="ECO:0000256" key="5">
    <source>
        <dbReference type="ARBA" id="ARBA00023136"/>
    </source>
</evidence>
<dbReference type="eggNOG" id="KOG1629">
    <property type="taxonomic scope" value="Eukaryota"/>
</dbReference>
<evidence type="ECO:0000256" key="4">
    <source>
        <dbReference type="ARBA" id="ARBA00022989"/>
    </source>
</evidence>
<proteinExistence type="inferred from homology"/>
<dbReference type="Pfam" id="PF01027">
    <property type="entry name" value="Bax1-I"/>
    <property type="match status" value="1"/>
</dbReference>
<dbReference type="InParanoid" id="D8LM79"/>
<dbReference type="GO" id="GO:0016020">
    <property type="term" value="C:membrane"/>
    <property type="evidence" value="ECO:0007669"/>
    <property type="project" value="UniProtKB-SubCell"/>
</dbReference>
<gene>
    <name evidence="8" type="ORF">Esi_0392_0013</name>
</gene>
<comment type="similarity">
    <text evidence="2 6">Belongs to the BI1 family.</text>
</comment>